<name>A0A371EV71_MUCPR</name>
<protein>
    <submittedName>
        <fullName evidence="1">Uncharacterized protein</fullName>
    </submittedName>
</protein>
<accession>A0A371EV71</accession>
<dbReference type="OrthoDB" id="1434255at2759"/>
<evidence type="ECO:0000313" key="2">
    <source>
        <dbReference type="Proteomes" id="UP000257109"/>
    </source>
</evidence>
<reference evidence="1" key="1">
    <citation type="submission" date="2018-05" db="EMBL/GenBank/DDBJ databases">
        <title>Draft genome of Mucuna pruriens seed.</title>
        <authorList>
            <person name="Nnadi N.E."/>
            <person name="Vos R."/>
            <person name="Hasami M.H."/>
            <person name="Devisetty U.K."/>
            <person name="Aguiy J.C."/>
        </authorList>
    </citation>
    <scope>NUCLEOTIDE SEQUENCE [LARGE SCALE GENOMIC DNA]</scope>
    <source>
        <strain evidence="1">JCA_2017</strain>
    </source>
</reference>
<proteinExistence type="predicted"/>
<dbReference type="AlphaFoldDB" id="A0A371EV71"/>
<evidence type="ECO:0000313" key="1">
    <source>
        <dbReference type="EMBL" id="RDX69904.1"/>
    </source>
</evidence>
<dbReference type="Proteomes" id="UP000257109">
    <property type="component" value="Unassembled WGS sequence"/>
</dbReference>
<dbReference type="EMBL" id="QJKJ01011920">
    <property type="protein sequence ID" value="RDX69904.1"/>
    <property type="molecule type" value="Genomic_DNA"/>
</dbReference>
<feature type="non-terminal residue" evidence="1">
    <location>
        <position position="102"/>
    </location>
</feature>
<comment type="caution">
    <text evidence="1">The sequence shown here is derived from an EMBL/GenBank/DDBJ whole genome shotgun (WGS) entry which is preliminary data.</text>
</comment>
<gene>
    <name evidence="1" type="ORF">CR513_50921</name>
</gene>
<keyword evidence="2" id="KW-1185">Reference proteome</keyword>
<sequence length="102" mass="11936">MWFRKFKEQSIRATFEKKGSRILKNAMNKIRNGHDQVTWILPNVQAALEKHWSSIDFQNKSFIANANQAIDKGALAYCDGSIFTLVHYEKMSFNDRQVLGRW</sequence>
<organism evidence="1 2">
    <name type="scientific">Mucuna pruriens</name>
    <name type="common">Velvet bean</name>
    <name type="synonym">Dolichos pruriens</name>
    <dbReference type="NCBI Taxonomy" id="157652"/>
    <lineage>
        <taxon>Eukaryota</taxon>
        <taxon>Viridiplantae</taxon>
        <taxon>Streptophyta</taxon>
        <taxon>Embryophyta</taxon>
        <taxon>Tracheophyta</taxon>
        <taxon>Spermatophyta</taxon>
        <taxon>Magnoliopsida</taxon>
        <taxon>eudicotyledons</taxon>
        <taxon>Gunneridae</taxon>
        <taxon>Pentapetalae</taxon>
        <taxon>rosids</taxon>
        <taxon>fabids</taxon>
        <taxon>Fabales</taxon>
        <taxon>Fabaceae</taxon>
        <taxon>Papilionoideae</taxon>
        <taxon>50 kb inversion clade</taxon>
        <taxon>NPAAA clade</taxon>
        <taxon>indigoferoid/millettioid clade</taxon>
        <taxon>Phaseoleae</taxon>
        <taxon>Mucuna</taxon>
    </lineage>
</organism>